<protein>
    <submittedName>
        <fullName evidence="1">Uncharacterized protein</fullName>
    </submittedName>
</protein>
<comment type="caution">
    <text evidence="1">The sequence shown here is derived from an EMBL/GenBank/DDBJ whole genome shotgun (WGS) entry which is preliminary data.</text>
</comment>
<gene>
    <name evidence="1" type="ORF">LCGC14_1975360</name>
</gene>
<dbReference type="AlphaFoldDB" id="A0A0F9HNX6"/>
<organism evidence="1">
    <name type="scientific">marine sediment metagenome</name>
    <dbReference type="NCBI Taxonomy" id="412755"/>
    <lineage>
        <taxon>unclassified sequences</taxon>
        <taxon>metagenomes</taxon>
        <taxon>ecological metagenomes</taxon>
    </lineage>
</organism>
<proteinExistence type="predicted"/>
<reference evidence="1" key="1">
    <citation type="journal article" date="2015" name="Nature">
        <title>Complex archaea that bridge the gap between prokaryotes and eukaryotes.</title>
        <authorList>
            <person name="Spang A."/>
            <person name="Saw J.H."/>
            <person name="Jorgensen S.L."/>
            <person name="Zaremba-Niedzwiedzka K."/>
            <person name="Martijn J."/>
            <person name="Lind A.E."/>
            <person name="van Eijk R."/>
            <person name="Schleper C."/>
            <person name="Guy L."/>
            <person name="Ettema T.J."/>
        </authorList>
    </citation>
    <scope>NUCLEOTIDE SEQUENCE</scope>
</reference>
<dbReference type="EMBL" id="LAZR01021994">
    <property type="protein sequence ID" value="KKL83375.1"/>
    <property type="molecule type" value="Genomic_DNA"/>
</dbReference>
<name>A0A0F9HNX6_9ZZZZ</name>
<sequence length="72" mass="8138">MSNIGLKGIHQTARQYRIAVGWEGQVHVRYLARDLHGLEDAVALRDQLEASVGKPRTEETVWYNRQNGHAIG</sequence>
<accession>A0A0F9HNX6</accession>
<evidence type="ECO:0000313" key="1">
    <source>
        <dbReference type="EMBL" id="KKL83375.1"/>
    </source>
</evidence>